<evidence type="ECO:0000256" key="1">
    <source>
        <dbReference type="SAM" id="MobiDB-lite"/>
    </source>
</evidence>
<dbReference type="Proteomes" id="UP000245946">
    <property type="component" value="Unassembled WGS sequence"/>
</dbReference>
<dbReference type="GeneID" id="37270776"/>
<reference evidence="2 3" key="1">
    <citation type="journal article" date="2018" name="Mol. Biol. Evol.">
        <title>Broad Genomic Sampling Reveals a Smut Pathogenic Ancestry of the Fungal Clade Ustilaginomycotina.</title>
        <authorList>
            <person name="Kijpornyongpan T."/>
            <person name="Mondo S.J."/>
            <person name="Barry K."/>
            <person name="Sandor L."/>
            <person name="Lee J."/>
            <person name="Lipzen A."/>
            <person name="Pangilinan J."/>
            <person name="LaButti K."/>
            <person name="Hainaut M."/>
            <person name="Henrissat B."/>
            <person name="Grigoriev I.V."/>
            <person name="Spatafora J.W."/>
            <person name="Aime M.C."/>
        </authorList>
    </citation>
    <scope>NUCLEOTIDE SEQUENCE [LARGE SCALE GENOMIC DNA]</scope>
    <source>
        <strain evidence="2 3">MCA 4186</strain>
    </source>
</reference>
<feature type="compositionally biased region" description="Basic and acidic residues" evidence="1">
    <location>
        <begin position="154"/>
        <end position="172"/>
    </location>
</feature>
<feature type="region of interest" description="Disordered" evidence="1">
    <location>
        <begin position="26"/>
        <end position="47"/>
    </location>
</feature>
<feature type="compositionally biased region" description="Basic and acidic residues" evidence="1">
    <location>
        <begin position="123"/>
        <end position="133"/>
    </location>
</feature>
<proteinExistence type="predicted"/>
<organism evidence="2 3">
    <name type="scientific">Tilletiopsis washingtonensis</name>
    <dbReference type="NCBI Taxonomy" id="58919"/>
    <lineage>
        <taxon>Eukaryota</taxon>
        <taxon>Fungi</taxon>
        <taxon>Dikarya</taxon>
        <taxon>Basidiomycota</taxon>
        <taxon>Ustilaginomycotina</taxon>
        <taxon>Exobasidiomycetes</taxon>
        <taxon>Entylomatales</taxon>
        <taxon>Entylomatales incertae sedis</taxon>
        <taxon>Tilletiopsis</taxon>
    </lineage>
</organism>
<feature type="region of interest" description="Disordered" evidence="1">
    <location>
        <begin position="327"/>
        <end position="362"/>
    </location>
</feature>
<keyword evidence="3" id="KW-1185">Reference proteome</keyword>
<gene>
    <name evidence="2" type="ORF">FA09DRAFT_331913</name>
</gene>
<protein>
    <submittedName>
        <fullName evidence="2">Uncharacterized protein</fullName>
    </submittedName>
</protein>
<feature type="region of interest" description="Disordered" evidence="1">
    <location>
        <begin position="102"/>
        <end position="179"/>
    </location>
</feature>
<dbReference type="EMBL" id="KZ819303">
    <property type="protein sequence ID" value="PWN95589.1"/>
    <property type="molecule type" value="Genomic_DNA"/>
</dbReference>
<sequence>MHADVQAVQCWTPLNTSFVSHRVYRARRGSSAQQRGRGRARADSRDSDAYIDENIAPSPFASTSYGDDEGWTHSFPALGAPQRVNTPLVDVAEQRRRLLAQPDWTTIEEQTIGRPPLRREKRRRPEPEPERAVRRQPLRGARAREASLLGSPEPEDKRPKVRSDNLELRESVSPELSSDVEELETAAWPSRRLGRGMVHTVPLSALASPEPQQAATHSEVLDIALAAAQPRARRLLQSLLPGSHAAAPAEQTRRPAFPVHHRARAPRAVALPTSLAHERVPGLEEAAQAHTKLKRAPLFAQAGAAAVDATSSRSLIRRLPPLFPEFTPSVEASAGTTNPAAEQHAAPPSHKSPSADGAGEPVVPAADAVAPEPVASLIVTVMEMRKQERAMVERCLGMQE</sequence>
<dbReference type="AlphaFoldDB" id="A0A316Z205"/>
<name>A0A316Z205_9BASI</name>
<evidence type="ECO:0000313" key="2">
    <source>
        <dbReference type="EMBL" id="PWN95589.1"/>
    </source>
</evidence>
<dbReference type="RefSeq" id="XP_025595868.1">
    <property type="nucleotide sequence ID" value="XM_025743232.1"/>
</dbReference>
<evidence type="ECO:0000313" key="3">
    <source>
        <dbReference type="Proteomes" id="UP000245946"/>
    </source>
</evidence>
<accession>A0A316Z205</accession>